<comment type="caution">
    <text evidence="2">The sequence shown here is derived from an EMBL/GenBank/DDBJ whole genome shotgun (WGS) entry which is preliminary data.</text>
</comment>
<proteinExistence type="predicted"/>
<feature type="signal peptide" evidence="1">
    <location>
        <begin position="1"/>
        <end position="19"/>
    </location>
</feature>
<dbReference type="Proteomes" id="UP001213000">
    <property type="component" value="Unassembled WGS sequence"/>
</dbReference>
<evidence type="ECO:0000256" key="1">
    <source>
        <dbReference type="SAM" id="SignalP"/>
    </source>
</evidence>
<keyword evidence="3" id="KW-1185">Reference proteome</keyword>
<dbReference type="AlphaFoldDB" id="A0AAD5VMT8"/>
<evidence type="ECO:0000313" key="2">
    <source>
        <dbReference type="EMBL" id="KAJ3564624.1"/>
    </source>
</evidence>
<keyword evidence="1" id="KW-0732">Signal</keyword>
<organism evidence="2 3">
    <name type="scientific">Leucocoprinus birnbaumii</name>
    <dbReference type="NCBI Taxonomy" id="56174"/>
    <lineage>
        <taxon>Eukaryota</taxon>
        <taxon>Fungi</taxon>
        <taxon>Dikarya</taxon>
        <taxon>Basidiomycota</taxon>
        <taxon>Agaricomycotina</taxon>
        <taxon>Agaricomycetes</taxon>
        <taxon>Agaricomycetidae</taxon>
        <taxon>Agaricales</taxon>
        <taxon>Agaricineae</taxon>
        <taxon>Agaricaceae</taxon>
        <taxon>Leucocoprinus</taxon>
    </lineage>
</organism>
<sequence>MRFSTVAAALLTLTASVAAQGTTIGPFGQPVQCRRFNKVNWKAFNAEKKVVALVAKDTQGNVVGQQTVDPLAGTAQMMMPEFFSRFVKFFLIDVKTNVVFAKGEQVEVDCPPNNMQNSGFNGGLNGGNNAAL</sequence>
<gene>
    <name evidence="2" type="ORF">NP233_g8170</name>
</gene>
<protein>
    <submittedName>
        <fullName evidence="2">Uncharacterized protein</fullName>
    </submittedName>
</protein>
<feature type="chain" id="PRO_5042159516" evidence="1">
    <location>
        <begin position="20"/>
        <end position="132"/>
    </location>
</feature>
<evidence type="ECO:0000313" key="3">
    <source>
        <dbReference type="Proteomes" id="UP001213000"/>
    </source>
</evidence>
<accession>A0AAD5VMT8</accession>
<name>A0AAD5VMT8_9AGAR</name>
<reference evidence="2" key="1">
    <citation type="submission" date="2022-07" db="EMBL/GenBank/DDBJ databases">
        <title>Genome Sequence of Leucocoprinus birnbaumii.</title>
        <authorList>
            <person name="Buettner E."/>
        </authorList>
    </citation>
    <scope>NUCLEOTIDE SEQUENCE</scope>
    <source>
        <strain evidence="2">VT141</strain>
    </source>
</reference>
<dbReference type="EMBL" id="JANIEX010000645">
    <property type="protein sequence ID" value="KAJ3564624.1"/>
    <property type="molecule type" value="Genomic_DNA"/>
</dbReference>